<evidence type="ECO:0000313" key="2">
    <source>
        <dbReference type="Proteomes" id="UP000722125"/>
    </source>
</evidence>
<dbReference type="EMBL" id="JAHBOH010000001">
    <property type="protein sequence ID" value="MBT0993020.1"/>
    <property type="molecule type" value="Genomic_DNA"/>
</dbReference>
<evidence type="ECO:0008006" key="3">
    <source>
        <dbReference type="Google" id="ProtNLM"/>
    </source>
</evidence>
<protein>
    <recommendedName>
        <fullName evidence="3">YbjN domain-containing protein</fullName>
    </recommendedName>
</protein>
<gene>
    <name evidence="1" type="ORF">KIN34_01775</name>
</gene>
<organism evidence="1 2">
    <name type="scientific">Cellulomonas fulva</name>
    <dbReference type="NCBI Taxonomy" id="2835530"/>
    <lineage>
        <taxon>Bacteria</taxon>
        <taxon>Bacillati</taxon>
        <taxon>Actinomycetota</taxon>
        <taxon>Actinomycetes</taxon>
        <taxon>Micrococcales</taxon>
        <taxon>Cellulomonadaceae</taxon>
        <taxon>Cellulomonas</taxon>
    </lineage>
</organism>
<dbReference type="Proteomes" id="UP000722125">
    <property type="component" value="Unassembled WGS sequence"/>
</dbReference>
<comment type="caution">
    <text evidence="1">The sequence shown here is derived from an EMBL/GenBank/DDBJ whole genome shotgun (WGS) entry which is preliminary data.</text>
</comment>
<sequence>MSGLTEDDLFYARVVAAFVDAGRDVVPDAAARTLDVRDGDGAPVLVVVRPAARTVTLYASHLHRVPSDERARVADLVVRATSDLFVATLDLDTRTGVVSARHALALGEVEPPDDALVGLVVAALEEVGTTIARYAPAVTAVLAGTEPATAAADVLRADLTA</sequence>
<name>A0ABS5TV60_9CELL</name>
<evidence type="ECO:0000313" key="1">
    <source>
        <dbReference type="EMBL" id="MBT0993020.1"/>
    </source>
</evidence>
<proteinExistence type="predicted"/>
<keyword evidence="2" id="KW-1185">Reference proteome</keyword>
<accession>A0ABS5TV60</accession>
<reference evidence="1 2" key="1">
    <citation type="submission" date="2021-05" db="EMBL/GenBank/DDBJ databases">
        <title>Description of Cellulomonas sp. DKR-3 sp. nov.</title>
        <authorList>
            <person name="Dahal R.H."/>
            <person name="Chaudhary D.K."/>
        </authorList>
    </citation>
    <scope>NUCLEOTIDE SEQUENCE [LARGE SCALE GENOMIC DNA]</scope>
    <source>
        <strain evidence="1 2">DKR-3</strain>
    </source>
</reference>
<dbReference type="RefSeq" id="WP_214345998.1">
    <property type="nucleotide sequence ID" value="NZ_JAHBOH010000001.1"/>
</dbReference>